<dbReference type="Pfam" id="PF02861">
    <property type="entry name" value="Clp_N"/>
    <property type="match status" value="1"/>
</dbReference>
<dbReference type="InterPro" id="IPR041546">
    <property type="entry name" value="ClpA/ClpB_AAA_lid"/>
</dbReference>
<feature type="domain" description="Clp R" evidence="7">
    <location>
        <begin position="1"/>
        <end position="144"/>
    </location>
</feature>
<evidence type="ECO:0000256" key="3">
    <source>
        <dbReference type="ARBA" id="ARBA00022741"/>
    </source>
</evidence>
<evidence type="ECO:0000259" key="7">
    <source>
        <dbReference type="PROSITE" id="PS51903"/>
    </source>
</evidence>
<dbReference type="PANTHER" id="PTHR11638:SF111">
    <property type="entry name" value="ATP-DEPENDENT CLP PROTEASE ATP-BINDING SUBUNIT CLPA"/>
    <property type="match status" value="1"/>
</dbReference>
<evidence type="ECO:0000256" key="5">
    <source>
        <dbReference type="ARBA" id="ARBA00023186"/>
    </source>
</evidence>
<dbReference type="SMART" id="SM00382">
    <property type="entry name" value="AAA"/>
    <property type="match status" value="2"/>
</dbReference>
<evidence type="ECO:0000256" key="1">
    <source>
        <dbReference type="ARBA" id="ARBA00008675"/>
    </source>
</evidence>
<dbReference type="InterPro" id="IPR019489">
    <property type="entry name" value="Clp_ATPase_C"/>
</dbReference>
<gene>
    <name evidence="8" type="primary">clpA</name>
    <name evidence="8" type="ORF">DBW96_03435</name>
</gene>
<dbReference type="SUPFAM" id="SSF52540">
    <property type="entry name" value="P-loop containing nucleoside triphosphate hydrolases"/>
    <property type="match status" value="2"/>
</dbReference>
<dbReference type="InterPro" id="IPR003593">
    <property type="entry name" value="AAA+_ATPase"/>
</dbReference>
<dbReference type="SMART" id="SM01086">
    <property type="entry name" value="ClpB_D2-small"/>
    <property type="match status" value="1"/>
</dbReference>
<dbReference type="InterPro" id="IPR027417">
    <property type="entry name" value="P-loop_NTPase"/>
</dbReference>
<dbReference type="InterPro" id="IPR036628">
    <property type="entry name" value="Clp_N_dom_sf"/>
</dbReference>
<dbReference type="Pfam" id="PF07724">
    <property type="entry name" value="AAA_2"/>
    <property type="match status" value="1"/>
</dbReference>
<dbReference type="Pfam" id="PF00004">
    <property type="entry name" value="AAA"/>
    <property type="match status" value="1"/>
</dbReference>
<dbReference type="NCBIfam" id="TIGR02639">
    <property type="entry name" value="ClpA"/>
    <property type="match status" value="1"/>
</dbReference>
<dbReference type="GO" id="GO:0016887">
    <property type="term" value="F:ATP hydrolysis activity"/>
    <property type="evidence" value="ECO:0007669"/>
    <property type="project" value="InterPro"/>
</dbReference>
<dbReference type="AlphaFoldDB" id="A0A368BT82"/>
<dbReference type="PRINTS" id="PR00300">
    <property type="entry name" value="CLPPROTEASEA"/>
</dbReference>
<keyword evidence="5" id="KW-0143">Chaperone</keyword>
<evidence type="ECO:0000313" key="9">
    <source>
        <dbReference type="Proteomes" id="UP000253307"/>
    </source>
</evidence>
<keyword evidence="8" id="KW-0645">Protease</keyword>
<dbReference type="GO" id="GO:0043335">
    <property type="term" value="P:protein unfolding"/>
    <property type="evidence" value="ECO:0007669"/>
    <property type="project" value="InterPro"/>
</dbReference>
<dbReference type="Gene3D" id="3.40.50.300">
    <property type="entry name" value="P-loop containing nucleotide triphosphate hydrolases"/>
    <property type="match status" value="2"/>
</dbReference>
<evidence type="ECO:0000256" key="4">
    <source>
        <dbReference type="ARBA" id="ARBA00022840"/>
    </source>
</evidence>
<dbReference type="GO" id="GO:0008233">
    <property type="term" value="F:peptidase activity"/>
    <property type="evidence" value="ECO:0007669"/>
    <property type="project" value="UniProtKB-KW"/>
</dbReference>
<dbReference type="GO" id="GO:0005524">
    <property type="term" value="F:ATP binding"/>
    <property type="evidence" value="ECO:0007669"/>
    <property type="project" value="UniProtKB-KW"/>
</dbReference>
<evidence type="ECO:0000313" key="8">
    <source>
        <dbReference type="EMBL" id="RCL40529.1"/>
    </source>
</evidence>
<evidence type="ECO:0000256" key="6">
    <source>
        <dbReference type="PROSITE-ProRule" id="PRU01251"/>
    </source>
</evidence>
<accession>A0A368BT82</accession>
<dbReference type="Pfam" id="PF17871">
    <property type="entry name" value="AAA_lid_9"/>
    <property type="match status" value="1"/>
</dbReference>
<dbReference type="PROSITE" id="PS00871">
    <property type="entry name" value="CLPAB_2"/>
    <property type="match status" value="1"/>
</dbReference>
<dbReference type="InterPro" id="IPR050130">
    <property type="entry name" value="ClpA_ClpB"/>
</dbReference>
<organism evidence="8 9">
    <name type="scientific">SAR86 cluster bacterium</name>
    <dbReference type="NCBI Taxonomy" id="2030880"/>
    <lineage>
        <taxon>Bacteria</taxon>
        <taxon>Pseudomonadati</taxon>
        <taxon>Pseudomonadota</taxon>
        <taxon>Gammaproteobacteria</taxon>
        <taxon>SAR86 cluster</taxon>
    </lineage>
</organism>
<dbReference type="Pfam" id="PF10431">
    <property type="entry name" value="ClpB_D2-small"/>
    <property type="match status" value="1"/>
</dbReference>
<dbReference type="GO" id="GO:0034605">
    <property type="term" value="P:cellular response to heat"/>
    <property type="evidence" value="ECO:0007669"/>
    <property type="project" value="TreeGrafter"/>
</dbReference>
<dbReference type="CDD" id="cd19499">
    <property type="entry name" value="RecA-like_ClpB_Hsp104-like"/>
    <property type="match status" value="1"/>
</dbReference>
<dbReference type="CDD" id="cd00009">
    <property type="entry name" value="AAA"/>
    <property type="match status" value="1"/>
</dbReference>
<dbReference type="Gene3D" id="1.10.1780.10">
    <property type="entry name" value="Clp, N-terminal domain"/>
    <property type="match status" value="1"/>
</dbReference>
<comment type="similarity">
    <text evidence="1">Belongs to the ClpA/ClpB family.</text>
</comment>
<dbReference type="GO" id="GO:0006508">
    <property type="term" value="P:proteolysis"/>
    <property type="evidence" value="ECO:0007669"/>
    <property type="project" value="UniProtKB-KW"/>
</dbReference>
<dbReference type="GO" id="GO:0005737">
    <property type="term" value="C:cytoplasm"/>
    <property type="evidence" value="ECO:0007669"/>
    <property type="project" value="TreeGrafter"/>
</dbReference>
<dbReference type="Gene3D" id="1.10.8.60">
    <property type="match status" value="2"/>
</dbReference>
<dbReference type="InterPro" id="IPR013461">
    <property type="entry name" value="ClpA"/>
</dbReference>
<keyword evidence="2 6" id="KW-0677">Repeat</keyword>
<dbReference type="SUPFAM" id="SSF81923">
    <property type="entry name" value="Double Clp-N motif"/>
    <property type="match status" value="1"/>
</dbReference>
<protein>
    <submittedName>
        <fullName evidence="8">ATP-dependent Clp protease ATP-binding subunit ClpA</fullName>
    </submittedName>
</protein>
<keyword evidence="8" id="KW-0378">Hydrolase</keyword>
<dbReference type="FunFam" id="3.40.50.300:FF:000025">
    <property type="entry name" value="ATP-dependent Clp protease subunit"/>
    <property type="match status" value="1"/>
</dbReference>
<comment type="caution">
    <text evidence="8">The sequence shown here is derived from an EMBL/GenBank/DDBJ whole genome shotgun (WGS) entry which is preliminary data.</text>
</comment>
<dbReference type="EMBL" id="QOPE01000025">
    <property type="protein sequence ID" value="RCL40529.1"/>
    <property type="molecule type" value="Genomic_DNA"/>
</dbReference>
<keyword evidence="3" id="KW-0547">Nucleotide-binding</keyword>
<name>A0A368BT82_9GAMM</name>
<dbReference type="Proteomes" id="UP000253307">
    <property type="component" value="Unassembled WGS sequence"/>
</dbReference>
<dbReference type="PROSITE" id="PS51903">
    <property type="entry name" value="CLP_R"/>
    <property type="match status" value="1"/>
</dbReference>
<evidence type="ECO:0000256" key="2">
    <source>
        <dbReference type="ARBA" id="ARBA00022737"/>
    </source>
</evidence>
<keyword evidence="4 8" id="KW-0067">ATP-binding</keyword>
<dbReference type="InterPro" id="IPR004176">
    <property type="entry name" value="Clp_R_N"/>
</dbReference>
<dbReference type="InterPro" id="IPR028299">
    <property type="entry name" value="ClpA/B_CS2"/>
</dbReference>
<dbReference type="PANTHER" id="PTHR11638">
    <property type="entry name" value="ATP-DEPENDENT CLP PROTEASE"/>
    <property type="match status" value="1"/>
</dbReference>
<sequence length="749" mass="83383">MFSKELEQSISSLFDQAQKSDIEYITIEHLLLMILSDFDVKDFLKSNGINVNSFKSSVEDYIQDTTPRKSDPNKSPQPTLGFQRVLQRAVFHVQSSGKGVVKPINILVAIFSEKESHSVYLLTKAGISRLDIVSYISHGKTASKKESDSVIDGDGIDEEEVITESGNSKFLINLNEQASDGKIDALIGRQEEISRLIQILARRTKNNPLLVGESGVGKTAIVEGLAHLVINKKVPEYLQNYTIYSLDIGALIAGTKYRGDFEKRLKEVIEFLEGQDKSILFIDEIHTIIGAGSASGGSLDVSNLLKPALGKGSLRCIGSTTFQEFRGIFNQNQALSRRFQKIDINEPDIDDSIAILKGIKPLYEQHHNVKYHDESIKSAVELSQKFISDRFLPDKAIDLMDETGALLNVNRKDDKKITVNQIDIEKTISKITKIPEKSISKDESKSLKNLERDLKRVIFGQDKAIVSLGNAIKLSRAGLRDDNKTIGSFLFAGPTGVGKTEIARQLASILGIELIRFDMSEYMERHTVSRLIGAPPGYVGFDQGGLLTEAVVKNPHAVLLLDEIEKANPDIFNLLLQVMDSGVLTDNNGRKADFRNVILIMTTNAGADLLEKSSIGFNSQSNESDALNSLNKLFAPEFRNRLDEIIQFNYLPKKVVLSIVDKFLTKLQAQLDEREIELIYSKKVVNWIADKGYNKHMGARPMERFITDHIKKPLVNDVLFGALNKGGQIKVDLVDGQVDFTELTKEKVT</sequence>
<reference evidence="8 9" key="1">
    <citation type="journal article" date="2018" name="Microbiome">
        <title>Fine metagenomic profile of the Mediterranean stratified and mixed water columns revealed by assembly and recruitment.</title>
        <authorList>
            <person name="Haro-Moreno J.M."/>
            <person name="Lopez-Perez M."/>
            <person name="De La Torre J.R."/>
            <person name="Picazo A."/>
            <person name="Camacho A."/>
            <person name="Rodriguez-Valera F."/>
        </authorList>
    </citation>
    <scope>NUCLEOTIDE SEQUENCE [LARGE SCALE GENOMIC DNA]</scope>
    <source>
        <strain evidence="8">MED-G82</strain>
    </source>
</reference>
<dbReference type="InterPro" id="IPR003959">
    <property type="entry name" value="ATPase_AAA_core"/>
</dbReference>
<dbReference type="InterPro" id="IPR001270">
    <property type="entry name" value="ClpA/B"/>
</dbReference>
<proteinExistence type="inferred from homology"/>